<dbReference type="OMA" id="LEPLECH"/>
<dbReference type="SUPFAM" id="SSF52540">
    <property type="entry name" value="P-loop containing nucleoside triphosphate hydrolases"/>
    <property type="match status" value="1"/>
</dbReference>
<dbReference type="Pfam" id="PF05970">
    <property type="entry name" value="PIF1"/>
    <property type="match status" value="1"/>
</dbReference>
<dbReference type="EC" id="5.6.2.3" evidence="1"/>
<dbReference type="GO" id="GO:0016887">
    <property type="term" value="F:ATP hydrolysis activity"/>
    <property type="evidence" value="ECO:0007669"/>
    <property type="project" value="RHEA"/>
</dbReference>
<proteinExistence type="inferred from homology"/>
<keyword evidence="1" id="KW-0547">Nucleotide-binding</keyword>
<keyword evidence="2" id="KW-1185">Reference proteome</keyword>
<comment type="similarity">
    <text evidence="1">Belongs to the helicase family.</text>
</comment>
<dbReference type="OrthoDB" id="1734998at2759"/>
<dbReference type="InterPro" id="IPR010285">
    <property type="entry name" value="DNA_helicase_pif1-like_DEAD"/>
</dbReference>
<keyword evidence="1" id="KW-0234">DNA repair</keyword>
<keyword evidence="1" id="KW-0233">DNA recombination</keyword>
<keyword evidence="1" id="KW-0347">Helicase</keyword>
<dbReference type="GO" id="GO:0043139">
    <property type="term" value="F:5'-3' DNA helicase activity"/>
    <property type="evidence" value="ECO:0007669"/>
    <property type="project" value="UniProtKB-EC"/>
</dbReference>
<organism evidence="2 3">
    <name type="scientific">Nicotiana tabacum</name>
    <name type="common">Common tobacco</name>
    <dbReference type="NCBI Taxonomy" id="4097"/>
    <lineage>
        <taxon>Eukaryota</taxon>
        <taxon>Viridiplantae</taxon>
        <taxon>Streptophyta</taxon>
        <taxon>Embryophyta</taxon>
        <taxon>Tracheophyta</taxon>
        <taxon>Spermatophyta</taxon>
        <taxon>Magnoliopsida</taxon>
        <taxon>eudicotyledons</taxon>
        <taxon>Gunneridae</taxon>
        <taxon>Pentapetalae</taxon>
        <taxon>asterids</taxon>
        <taxon>lamiids</taxon>
        <taxon>Solanales</taxon>
        <taxon>Solanaceae</taxon>
        <taxon>Nicotianoideae</taxon>
        <taxon>Nicotianeae</taxon>
        <taxon>Nicotiana</taxon>
    </lineage>
</organism>
<dbReference type="Proteomes" id="UP000790787">
    <property type="component" value="Chromosome 9"/>
</dbReference>
<evidence type="ECO:0000256" key="1">
    <source>
        <dbReference type="RuleBase" id="RU363044"/>
    </source>
</evidence>
<sequence length="188" mass="21691">MDIDEPFGEKVMVFGGDFRQVLPVVPKATRVEIVNASLVKSYLWPKMEKIQLTRNMRARTNPTFIDFLLRIGNEEEHTIKEDMVLLPEQLVIKPNCNISGEDLLITEIFPSLNKNGSCAKYMTERVILASSNEYVDQLNEMLIDKFPSETKIFHSFDSAEDDTKNYYQEEYLNTLTPNGLPPHRFVVK</sequence>
<dbReference type="GO" id="GO:0005524">
    <property type="term" value="F:ATP binding"/>
    <property type="evidence" value="ECO:0007669"/>
    <property type="project" value="UniProtKB-KW"/>
</dbReference>
<evidence type="ECO:0000313" key="2">
    <source>
        <dbReference type="Proteomes" id="UP000790787"/>
    </source>
</evidence>
<dbReference type="GO" id="GO:0006310">
    <property type="term" value="P:DNA recombination"/>
    <property type="evidence" value="ECO:0007669"/>
    <property type="project" value="UniProtKB-KW"/>
</dbReference>
<dbReference type="PaxDb" id="4097-A0A1S3YAV0"/>
<evidence type="ECO:0000313" key="3">
    <source>
        <dbReference type="RefSeq" id="XP_016449340.2"/>
    </source>
</evidence>
<dbReference type="PANTHER" id="PTHR10492:SF94">
    <property type="entry name" value="ATP-DEPENDENT DNA HELICASE"/>
    <property type="match status" value="1"/>
</dbReference>
<dbReference type="RefSeq" id="XP_016449340.1">
    <property type="nucleotide sequence ID" value="XM_016593854.1"/>
</dbReference>
<reference evidence="2" key="1">
    <citation type="journal article" date="2014" name="Nat. Commun.">
        <title>The tobacco genome sequence and its comparison with those of tomato and potato.</title>
        <authorList>
            <person name="Sierro N."/>
            <person name="Battey J.N."/>
            <person name="Ouadi S."/>
            <person name="Bakaher N."/>
            <person name="Bovet L."/>
            <person name="Willig A."/>
            <person name="Goepfert S."/>
            <person name="Peitsch M.C."/>
            <person name="Ivanov N.V."/>
        </authorList>
    </citation>
    <scope>NUCLEOTIDE SEQUENCE [LARGE SCALE GENOMIC DNA]</scope>
</reference>
<gene>
    <name evidence="3" type="primary">LOC107774357</name>
</gene>
<name>A0A1S3YAV0_TOBAC</name>
<accession>A0A1S3YAV0</accession>
<dbReference type="AlphaFoldDB" id="A0A1S3YAV0"/>
<dbReference type="RefSeq" id="XP_016449340.2">
    <property type="nucleotide sequence ID" value="XM_016593854.2"/>
</dbReference>
<keyword evidence="1" id="KW-0227">DNA damage</keyword>
<comment type="cofactor">
    <cofactor evidence="1">
        <name>Mg(2+)</name>
        <dbReference type="ChEBI" id="CHEBI:18420"/>
    </cofactor>
</comment>
<comment type="catalytic activity">
    <reaction evidence="1">
        <text>ATP + H2O = ADP + phosphate + H(+)</text>
        <dbReference type="Rhea" id="RHEA:13065"/>
        <dbReference type="ChEBI" id="CHEBI:15377"/>
        <dbReference type="ChEBI" id="CHEBI:15378"/>
        <dbReference type="ChEBI" id="CHEBI:30616"/>
        <dbReference type="ChEBI" id="CHEBI:43474"/>
        <dbReference type="ChEBI" id="CHEBI:456216"/>
        <dbReference type="EC" id="5.6.2.3"/>
    </reaction>
</comment>
<protein>
    <recommendedName>
        <fullName evidence="1">ATP-dependent DNA helicase</fullName>
        <ecNumber evidence="1">5.6.2.3</ecNumber>
    </recommendedName>
</protein>
<dbReference type="InterPro" id="IPR027417">
    <property type="entry name" value="P-loop_NTPase"/>
</dbReference>
<dbReference type="KEGG" id="nta:107774357"/>
<reference evidence="3" key="2">
    <citation type="submission" date="2025-08" db="UniProtKB">
        <authorList>
            <consortium name="RefSeq"/>
        </authorList>
    </citation>
    <scope>IDENTIFICATION</scope>
    <source>
        <tissue evidence="3">Leaf</tissue>
    </source>
</reference>
<keyword evidence="1" id="KW-0067">ATP-binding</keyword>
<dbReference type="STRING" id="4097.A0A1S3YAV0"/>
<dbReference type="GO" id="GO:0000723">
    <property type="term" value="P:telomere maintenance"/>
    <property type="evidence" value="ECO:0007669"/>
    <property type="project" value="InterPro"/>
</dbReference>
<dbReference type="PANTHER" id="PTHR10492">
    <property type="match status" value="1"/>
</dbReference>
<keyword evidence="1" id="KW-0378">Hydrolase</keyword>
<dbReference type="GO" id="GO:0006281">
    <property type="term" value="P:DNA repair"/>
    <property type="evidence" value="ECO:0007669"/>
    <property type="project" value="UniProtKB-KW"/>
</dbReference>
<dbReference type="GeneID" id="107774357"/>